<evidence type="ECO:0000256" key="5">
    <source>
        <dbReference type="ARBA" id="ARBA00023136"/>
    </source>
</evidence>
<keyword evidence="4 6" id="KW-1133">Transmembrane helix</keyword>
<keyword evidence="3 6" id="KW-0812">Transmembrane</keyword>
<dbReference type="Gene3D" id="1.20.950.20">
    <property type="entry name" value="Transmembrane di-heme cytochromes, Chain C"/>
    <property type="match status" value="1"/>
</dbReference>
<dbReference type="SUPFAM" id="SSF81342">
    <property type="entry name" value="Transmembrane di-heme cytochromes"/>
    <property type="match status" value="1"/>
</dbReference>
<feature type="transmembrane region" description="Helical" evidence="6">
    <location>
        <begin position="37"/>
        <end position="56"/>
    </location>
</feature>
<dbReference type="GO" id="GO:0022904">
    <property type="term" value="P:respiratory electron transport chain"/>
    <property type="evidence" value="ECO:0007669"/>
    <property type="project" value="InterPro"/>
</dbReference>
<proteinExistence type="predicted"/>
<dbReference type="Pfam" id="PF11154">
    <property type="entry name" value="DUF2934"/>
    <property type="match status" value="1"/>
</dbReference>
<dbReference type="GO" id="GO:0020037">
    <property type="term" value="F:heme binding"/>
    <property type="evidence" value="ECO:0007669"/>
    <property type="project" value="TreeGrafter"/>
</dbReference>
<dbReference type="InterPro" id="IPR021327">
    <property type="entry name" value="DUF2934"/>
</dbReference>
<dbReference type="InterPro" id="IPR051542">
    <property type="entry name" value="Hydrogenase_cytochrome"/>
</dbReference>
<reference evidence="8" key="1">
    <citation type="submission" date="2016-10" db="EMBL/GenBank/DDBJ databases">
        <title>Sequence of Gallionella enrichment culture.</title>
        <authorList>
            <person name="Poehlein A."/>
            <person name="Muehling M."/>
            <person name="Daniel R."/>
        </authorList>
    </citation>
    <scope>NUCLEOTIDE SEQUENCE</scope>
</reference>
<dbReference type="GO" id="GO:0009055">
    <property type="term" value="F:electron transfer activity"/>
    <property type="evidence" value="ECO:0007669"/>
    <property type="project" value="InterPro"/>
</dbReference>
<sequence length="247" mass="27597">MIKVWSIPIRLMHWILVAGFTAAFYTRGSELMRDIHIQAGYVAGAVIAIRWLLGFLMRDFSSFRRFPPNPIAGAGYLSGLARGKARRYISHNPAGALAIYAMLVLGTVTVISGYMSFNELSLPYGLMGQDQIRALHSYASSAWTVVIGAHLLGVLAGSLVHRENLPLAMITGKKVRRLNPAGNRHPEISDITIPEFMRIRYIEEAAYYIAERHGFESGRAWDDWLQAENSINAQIKNKKIAYSQQFG</sequence>
<dbReference type="Pfam" id="PF01292">
    <property type="entry name" value="Ni_hydr_CYTB"/>
    <property type="match status" value="1"/>
</dbReference>
<evidence type="ECO:0000256" key="3">
    <source>
        <dbReference type="ARBA" id="ARBA00022692"/>
    </source>
</evidence>
<dbReference type="InterPro" id="IPR011577">
    <property type="entry name" value="Cyt_b561_bac/Ni-Hgenase"/>
</dbReference>
<feature type="transmembrane region" description="Helical" evidence="6">
    <location>
        <begin position="7"/>
        <end position="25"/>
    </location>
</feature>
<evidence type="ECO:0000259" key="7">
    <source>
        <dbReference type="Pfam" id="PF01292"/>
    </source>
</evidence>
<name>A0A1J5R4U5_9ZZZZ</name>
<dbReference type="PANTHER" id="PTHR30485:SF2">
    <property type="entry name" value="BLL0597 PROTEIN"/>
    <property type="match status" value="1"/>
</dbReference>
<protein>
    <recommendedName>
        <fullName evidence="7">Cytochrome b561 bacterial/Ni-hydrogenase domain-containing protein</fullName>
    </recommendedName>
</protein>
<evidence type="ECO:0000256" key="6">
    <source>
        <dbReference type="SAM" id="Phobius"/>
    </source>
</evidence>
<keyword evidence="2" id="KW-1003">Cell membrane</keyword>
<dbReference type="AlphaFoldDB" id="A0A1J5R4U5"/>
<dbReference type="GO" id="GO:0005886">
    <property type="term" value="C:plasma membrane"/>
    <property type="evidence" value="ECO:0007669"/>
    <property type="project" value="UniProtKB-SubCell"/>
</dbReference>
<feature type="domain" description="Cytochrome b561 bacterial/Ni-hydrogenase" evidence="7">
    <location>
        <begin position="4"/>
        <end position="172"/>
    </location>
</feature>
<feature type="transmembrane region" description="Helical" evidence="6">
    <location>
        <begin position="94"/>
        <end position="117"/>
    </location>
</feature>
<evidence type="ECO:0000256" key="1">
    <source>
        <dbReference type="ARBA" id="ARBA00004651"/>
    </source>
</evidence>
<dbReference type="EMBL" id="MLJW01000594">
    <property type="protein sequence ID" value="OIQ84747.1"/>
    <property type="molecule type" value="Genomic_DNA"/>
</dbReference>
<evidence type="ECO:0000256" key="4">
    <source>
        <dbReference type="ARBA" id="ARBA00022989"/>
    </source>
</evidence>
<evidence type="ECO:0000256" key="2">
    <source>
        <dbReference type="ARBA" id="ARBA00022475"/>
    </source>
</evidence>
<comment type="subcellular location">
    <subcellularLocation>
        <location evidence="1">Cell membrane</location>
        <topology evidence="1">Multi-pass membrane protein</topology>
    </subcellularLocation>
</comment>
<accession>A0A1J5R4U5</accession>
<dbReference type="PANTHER" id="PTHR30485">
    <property type="entry name" value="NI/FE-HYDROGENASE 1 B-TYPE CYTOCHROME SUBUNIT"/>
    <property type="match status" value="1"/>
</dbReference>
<comment type="caution">
    <text evidence="8">The sequence shown here is derived from an EMBL/GenBank/DDBJ whole genome shotgun (WGS) entry which is preliminary data.</text>
</comment>
<gene>
    <name evidence="8" type="ORF">GALL_334250</name>
</gene>
<keyword evidence="5 6" id="KW-0472">Membrane</keyword>
<dbReference type="InterPro" id="IPR016174">
    <property type="entry name" value="Di-haem_cyt_TM"/>
</dbReference>
<organism evidence="8">
    <name type="scientific">mine drainage metagenome</name>
    <dbReference type="NCBI Taxonomy" id="410659"/>
    <lineage>
        <taxon>unclassified sequences</taxon>
        <taxon>metagenomes</taxon>
        <taxon>ecological metagenomes</taxon>
    </lineage>
</organism>
<evidence type="ECO:0000313" key="8">
    <source>
        <dbReference type="EMBL" id="OIQ84747.1"/>
    </source>
</evidence>
<feature type="transmembrane region" description="Helical" evidence="6">
    <location>
        <begin position="137"/>
        <end position="160"/>
    </location>
</feature>